<evidence type="ECO:0000313" key="1">
    <source>
        <dbReference type="EMBL" id="MEZ2739667.1"/>
    </source>
</evidence>
<keyword evidence="2" id="KW-1185">Reference proteome</keyword>
<gene>
    <name evidence="1" type="ORF">ACBP88_09435</name>
</gene>
<accession>A0ABV4ICV7</accession>
<protein>
    <submittedName>
        <fullName evidence="1">Uncharacterized protein</fullName>
    </submittedName>
</protein>
<sequence length="87" mass="9971">MQIEEINKLLWQHDLMGTCCNQIAGMENEYWACADGIAKLLQSGTDFEQAIHTTFDESFWEDCLKSSPRQDRLQALLDHVKLQQGAL</sequence>
<dbReference type="Proteomes" id="UP001567350">
    <property type="component" value="Unassembled WGS sequence"/>
</dbReference>
<organism evidence="1 2">
    <name type="scientific">Comamonas jiangduensis</name>
    <dbReference type="NCBI Taxonomy" id="1194168"/>
    <lineage>
        <taxon>Bacteria</taxon>
        <taxon>Pseudomonadati</taxon>
        <taxon>Pseudomonadota</taxon>
        <taxon>Betaproteobacteria</taxon>
        <taxon>Burkholderiales</taxon>
        <taxon>Comamonadaceae</taxon>
        <taxon>Comamonas</taxon>
    </lineage>
</organism>
<name>A0ABV4ICV7_9BURK</name>
<dbReference type="EMBL" id="JBGJLR010000008">
    <property type="protein sequence ID" value="MEZ2739667.1"/>
    <property type="molecule type" value="Genomic_DNA"/>
</dbReference>
<dbReference type="RefSeq" id="WP_370893576.1">
    <property type="nucleotide sequence ID" value="NZ_JBGJLR010000008.1"/>
</dbReference>
<evidence type="ECO:0000313" key="2">
    <source>
        <dbReference type="Proteomes" id="UP001567350"/>
    </source>
</evidence>
<reference evidence="1 2" key="1">
    <citation type="submission" date="2024-08" db="EMBL/GenBank/DDBJ databases">
        <authorList>
            <person name="Feng Z."/>
            <person name="Ronholm J."/>
        </authorList>
    </citation>
    <scope>NUCLEOTIDE SEQUENCE [LARGE SCALE GENOMIC DNA]</scope>
    <source>
        <strain evidence="1 2">4-AB0-8</strain>
    </source>
</reference>
<proteinExistence type="predicted"/>
<comment type="caution">
    <text evidence="1">The sequence shown here is derived from an EMBL/GenBank/DDBJ whole genome shotgun (WGS) entry which is preliminary data.</text>
</comment>